<organism evidence="1 2">
    <name type="scientific">Coemansia spiralis</name>
    <dbReference type="NCBI Taxonomy" id="417178"/>
    <lineage>
        <taxon>Eukaryota</taxon>
        <taxon>Fungi</taxon>
        <taxon>Fungi incertae sedis</taxon>
        <taxon>Zoopagomycota</taxon>
        <taxon>Kickxellomycotina</taxon>
        <taxon>Kickxellomycetes</taxon>
        <taxon>Kickxellales</taxon>
        <taxon>Kickxellaceae</taxon>
        <taxon>Coemansia</taxon>
    </lineage>
</organism>
<dbReference type="AlphaFoldDB" id="A0A9W8FY94"/>
<protein>
    <submittedName>
        <fullName evidence="1">Uncharacterized protein</fullName>
    </submittedName>
</protein>
<accession>A0A9W8FY94</accession>
<evidence type="ECO:0000313" key="1">
    <source>
        <dbReference type="EMBL" id="KAJ2671001.1"/>
    </source>
</evidence>
<dbReference type="Proteomes" id="UP001151518">
    <property type="component" value="Unassembled WGS sequence"/>
</dbReference>
<name>A0A9W8FY94_9FUNG</name>
<comment type="caution">
    <text evidence="1">The sequence shown here is derived from an EMBL/GenBank/DDBJ whole genome shotgun (WGS) entry which is preliminary data.</text>
</comment>
<dbReference type="EMBL" id="JANBTW010000112">
    <property type="protein sequence ID" value="KAJ2671001.1"/>
    <property type="molecule type" value="Genomic_DNA"/>
</dbReference>
<evidence type="ECO:0000313" key="2">
    <source>
        <dbReference type="Proteomes" id="UP001151518"/>
    </source>
</evidence>
<sequence>MPALASIAPQRPLVIREEKSEEVNGGSVVATLETFLDTEAGVQAAPSSVAQQLRQLVDALTEQNKN</sequence>
<gene>
    <name evidence="1" type="ORF">GGI25_005650</name>
</gene>
<reference evidence="1" key="1">
    <citation type="submission" date="2022-07" db="EMBL/GenBank/DDBJ databases">
        <title>Phylogenomic reconstructions and comparative analyses of Kickxellomycotina fungi.</title>
        <authorList>
            <person name="Reynolds N.K."/>
            <person name="Stajich J.E."/>
            <person name="Barry K."/>
            <person name="Grigoriev I.V."/>
            <person name="Crous P."/>
            <person name="Smith M.E."/>
        </authorList>
    </citation>
    <scope>NUCLEOTIDE SEQUENCE</scope>
    <source>
        <strain evidence="1">NRRL 3115</strain>
    </source>
</reference>
<proteinExistence type="predicted"/>